<dbReference type="Proteomes" id="UP000012960">
    <property type="component" value="Unplaced"/>
</dbReference>
<dbReference type="EMBL" id="HG996466">
    <property type="protein sequence ID" value="CAG1858259.1"/>
    <property type="molecule type" value="Genomic_DNA"/>
</dbReference>
<dbReference type="EnsemblPlants" id="Ma01_t01570.1">
    <property type="protein sequence ID" value="Ma01_p01570.1"/>
    <property type="gene ID" value="Ma01_g01570"/>
</dbReference>
<accession>A0A804HP64</accession>
<evidence type="ECO:0000313" key="5">
    <source>
        <dbReference type="Proteomes" id="UP000012960"/>
    </source>
</evidence>
<keyword evidence="5" id="KW-1185">Reference proteome</keyword>
<evidence type="ECO:0000313" key="4">
    <source>
        <dbReference type="EnsemblPlants" id="Ma01_p01570.1"/>
    </source>
</evidence>
<organism evidence="4 5">
    <name type="scientific">Musa acuminata subsp. malaccensis</name>
    <name type="common">Wild banana</name>
    <name type="synonym">Musa malaccensis</name>
    <dbReference type="NCBI Taxonomy" id="214687"/>
    <lineage>
        <taxon>Eukaryota</taxon>
        <taxon>Viridiplantae</taxon>
        <taxon>Streptophyta</taxon>
        <taxon>Embryophyta</taxon>
        <taxon>Tracheophyta</taxon>
        <taxon>Spermatophyta</taxon>
        <taxon>Magnoliopsida</taxon>
        <taxon>Liliopsida</taxon>
        <taxon>Zingiberales</taxon>
        <taxon>Musaceae</taxon>
        <taxon>Musa</taxon>
    </lineage>
</organism>
<evidence type="ECO:0000256" key="1">
    <source>
        <dbReference type="SAM" id="Phobius"/>
    </source>
</evidence>
<feature type="transmembrane region" description="Helical" evidence="1">
    <location>
        <begin position="59"/>
        <end position="80"/>
    </location>
</feature>
<feature type="signal peptide" evidence="2">
    <location>
        <begin position="1"/>
        <end position="22"/>
    </location>
</feature>
<sequence length="90" mass="10308">MLLNCCWLNQLFLLARWIASHGDIWWLATTRRPCISRMTAIISEFAVSRKATRFYANSILSIFLCFSALNTMFVVTYTSVGCNISSRCTE</sequence>
<evidence type="ECO:0000256" key="2">
    <source>
        <dbReference type="SAM" id="SignalP"/>
    </source>
</evidence>
<reference evidence="4" key="2">
    <citation type="submission" date="2021-05" db="UniProtKB">
        <authorList>
            <consortium name="EnsemblPlants"/>
        </authorList>
    </citation>
    <scope>IDENTIFICATION</scope>
    <source>
        <strain evidence="4">subsp. malaccensis</strain>
    </source>
</reference>
<dbReference type="AlphaFoldDB" id="A0A804HP64"/>
<name>A0A804HP64_MUSAM</name>
<proteinExistence type="predicted"/>
<protein>
    <submittedName>
        <fullName evidence="3">(wild Malaysian banana) hypothetical protein</fullName>
    </submittedName>
</protein>
<dbReference type="InParanoid" id="A0A804HP64"/>
<keyword evidence="1" id="KW-0812">Transmembrane</keyword>
<keyword evidence="2" id="KW-0732">Signal</keyword>
<keyword evidence="1" id="KW-0472">Membrane</keyword>
<evidence type="ECO:0000313" key="3">
    <source>
        <dbReference type="EMBL" id="CAG1858259.1"/>
    </source>
</evidence>
<feature type="chain" id="PRO_5036407654" evidence="2">
    <location>
        <begin position="23"/>
        <end position="90"/>
    </location>
</feature>
<reference evidence="3" key="1">
    <citation type="submission" date="2021-03" db="EMBL/GenBank/DDBJ databases">
        <authorList>
            <consortium name="Genoscope - CEA"/>
            <person name="William W."/>
        </authorList>
    </citation>
    <scope>NUCLEOTIDE SEQUENCE</scope>
    <source>
        <strain evidence="3">Doubled-haploid Pahang</strain>
    </source>
</reference>
<keyword evidence="1" id="KW-1133">Transmembrane helix</keyword>
<gene>
    <name evidence="3" type="ORF">GSMUA_285540.1</name>
</gene>
<dbReference type="Gramene" id="Ma01_t01570.1">
    <property type="protein sequence ID" value="Ma01_p01570.1"/>
    <property type="gene ID" value="Ma01_g01570"/>
</dbReference>